<dbReference type="EMBL" id="JAENIL010000017">
    <property type="protein sequence ID" value="MBK1877302.1"/>
    <property type="molecule type" value="Genomic_DNA"/>
</dbReference>
<dbReference type="AlphaFoldDB" id="A0A934RZS8"/>
<dbReference type="GO" id="GO:0016787">
    <property type="term" value="F:hydrolase activity"/>
    <property type="evidence" value="ECO:0007669"/>
    <property type="project" value="UniProtKB-KW"/>
</dbReference>
<dbReference type="GO" id="GO:0016020">
    <property type="term" value="C:membrane"/>
    <property type="evidence" value="ECO:0007669"/>
    <property type="project" value="TreeGrafter"/>
</dbReference>
<dbReference type="Pfam" id="PF00561">
    <property type="entry name" value="Abhydrolase_1"/>
    <property type="match status" value="1"/>
</dbReference>
<dbReference type="PANTHER" id="PTHR43798:SF31">
    <property type="entry name" value="AB HYDROLASE SUPERFAMILY PROTEIN YCLE"/>
    <property type="match status" value="1"/>
</dbReference>
<keyword evidence="4" id="KW-1185">Reference proteome</keyword>
<comment type="caution">
    <text evidence="3">The sequence shown here is derived from an EMBL/GenBank/DDBJ whole genome shotgun (WGS) entry which is preliminary data.</text>
</comment>
<evidence type="ECO:0000313" key="3">
    <source>
        <dbReference type="EMBL" id="MBK1877302.1"/>
    </source>
</evidence>
<evidence type="ECO:0000256" key="1">
    <source>
        <dbReference type="ARBA" id="ARBA00022801"/>
    </source>
</evidence>
<feature type="domain" description="AB hydrolase-1" evidence="2">
    <location>
        <begin position="21"/>
        <end position="222"/>
    </location>
</feature>
<reference evidence="3" key="1">
    <citation type="submission" date="2021-01" db="EMBL/GenBank/DDBJ databases">
        <title>Modified the classification status of verrucomicrobia.</title>
        <authorList>
            <person name="Feng X."/>
        </authorList>
    </citation>
    <scope>NUCLEOTIDE SEQUENCE</scope>
    <source>
        <strain evidence="3">KCTC 13126</strain>
    </source>
</reference>
<name>A0A934RZS8_9BACT</name>
<dbReference type="InterPro" id="IPR029058">
    <property type="entry name" value="AB_hydrolase_fold"/>
</dbReference>
<evidence type="ECO:0000259" key="2">
    <source>
        <dbReference type="Pfam" id="PF00561"/>
    </source>
</evidence>
<dbReference type="Proteomes" id="UP000617628">
    <property type="component" value="Unassembled WGS sequence"/>
</dbReference>
<organism evidence="3 4">
    <name type="scientific">Pelagicoccus mobilis</name>
    <dbReference type="NCBI Taxonomy" id="415221"/>
    <lineage>
        <taxon>Bacteria</taxon>
        <taxon>Pseudomonadati</taxon>
        <taxon>Verrucomicrobiota</taxon>
        <taxon>Opitutia</taxon>
        <taxon>Puniceicoccales</taxon>
        <taxon>Pelagicoccaceae</taxon>
        <taxon>Pelagicoccus</taxon>
    </lineage>
</organism>
<evidence type="ECO:0000313" key="4">
    <source>
        <dbReference type="Proteomes" id="UP000617628"/>
    </source>
</evidence>
<dbReference type="PANTHER" id="PTHR43798">
    <property type="entry name" value="MONOACYLGLYCEROL LIPASE"/>
    <property type="match status" value="1"/>
</dbReference>
<gene>
    <name evidence="3" type="ORF">JIN87_10505</name>
</gene>
<protein>
    <submittedName>
        <fullName evidence="3">Alpha/beta hydrolase</fullName>
    </submittedName>
</protein>
<proteinExistence type="predicted"/>
<dbReference type="InterPro" id="IPR000073">
    <property type="entry name" value="AB_hydrolase_1"/>
</dbReference>
<keyword evidence="1 3" id="KW-0378">Hydrolase</keyword>
<dbReference type="InterPro" id="IPR050266">
    <property type="entry name" value="AB_hydrolase_sf"/>
</dbReference>
<accession>A0A934RZS8</accession>
<sequence>MKMYFVDMKWFAKDYAAENLEQVNIESIVHDVEQIREALDLEKPLIMGHSIHGTIATEYVKKYGDQVSGLIVVGSPAAWGSASYTEKAAELWATASPQRKKLQEENWGKLKEIDRLTGKEEASARYNNMSPQYWFNPEYDAGWLWDDMTVHSEVTQHLFTKVFSEYNMFATPTRIEVPTIVVLGKYDYVVPYTLWESSYESVPDFKLVLFEKSGHTPQLEEPQRFDEELVRWLNQKFE</sequence>
<dbReference type="Gene3D" id="3.40.50.1820">
    <property type="entry name" value="alpha/beta hydrolase"/>
    <property type="match status" value="1"/>
</dbReference>
<dbReference type="SUPFAM" id="SSF53474">
    <property type="entry name" value="alpha/beta-Hydrolases"/>
    <property type="match status" value="1"/>
</dbReference>